<keyword evidence="2" id="KW-1185">Reference proteome</keyword>
<protein>
    <submittedName>
        <fullName evidence="1">Uncharacterized protein</fullName>
    </submittedName>
</protein>
<dbReference type="EMBL" id="CM023481">
    <property type="protein sequence ID" value="KAH6947588.1"/>
    <property type="molecule type" value="Genomic_DNA"/>
</dbReference>
<comment type="caution">
    <text evidence="1">The sequence shown here is derived from an EMBL/GenBank/DDBJ whole genome shotgun (WGS) entry which is preliminary data.</text>
</comment>
<gene>
    <name evidence="1" type="ORF">HPB50_020165</name>
</gene>
<evidence type="ECO:0000313" key="2">
    <source>
        <dbReference type="Proteomes" id="UP000821845"/>
    </source>
</evidence>
<dbReference type="Proteomes" id="UP000821845">
    <property type="component" value="Chromosome 1"/>
</dbReference>
<evidence type="ECO:0000313" key="1">
    <source>
        <dbReference type="EMBL" id="KAH6947588.1"/>
    </source>
</evidence>
<reference evidence="1" key="1">
    <citation type="submission" date="2020-05" db="EMBL/GenBank/DDBJ databases">
        <title>Large-scale comparative analyses of tick genomes elucidate their genetic diversity and vector capacities.</title>
        <authorList>
            <person name="Jia N."/>
            <person name="Wang J."/>
            <person name="Shi W."/>
            <person name="Du L."/>
            <person name="Sun Y."/>
            <person name="Zhan W."/>
            <person name="Jiang J."/>
            <person name="Wang Q."/>
            <person name="Zhang B."/>
            <person name="Ji P."/>
            <person name="Sakyi L.B."/>
            <person name="Cui X."/>
            <person name="Yuan T."/>
            <person name="Jiang B."/>
            <person name="Yang W."/>
            <person name="Lam T.T.-Y."/>
            <person name="Chang Q."/>
            <person name="Ding S."/>
            <person name="Wang X."/>
            <person name="Zhu J."/>
            <person name="Ruan X."/>
            <person name="Zhao L."/>
            <person name="Wei J."/>
            <person name="Que T."/>
            <person name="Du C."/>
            <person name="Cheng J."/>
            <person name="Dai P."/>
            <person name="Han X."/>
            <person name="Huang E."/>
            <person name="Gao Y."/>
            <person name="Liu J."/>
            <person name="Shao H."/>
            <person name="Ye R."/>
            <person name="Li L."/>
            <person name="Wei W."/>
            <person name="Wang X."/>
            <person name="Wang C."/>
            <person name="Yang T."/>
            <person name="Huo Q."/>
            <person name="Li W."/>
            <person name="Guo W."/>
            <person name="Chen H."/>
            <person name="Zhou L."/>
            <person name="Ni X."/>
            <person name="Tian J."/>
            <person name="Zhou Y."/>
            <person name="Sheng Y."/>
            <person name="Liu T."/>
            <person name="Pan Y."/>
            <person name="Xia L."/>
            <person name="Li J."/>
            <person name="Zhao F."/>
            <person name="Cao W."/>
        </authorList>
    </citation>
    <scope>NUCLEOTIDE SEQUENCE</scope>
    <source>
        <strain evidence="1">Hyas-2018</strain>
    </source>
</reference>
<proteinExistence type="predicted"/>
<name>A0ACB7TKU5_HYAAI</name>
<organism evidence="1 2">
    <name type="scientific">Hyalomma asiaticum</name>
    <name type="common">Tick</name>
    <dbReference type="NCBI Taxonomy" id="266040"/>
    <lineage>
        <taxon>Eukaryota</taxon>
        <taxon>Metazoa</taxon>
        <taxon>Ecdysozoa</taxon>
        <taxon>Arthropoda</taxon>
        <taxon>Chelicerata</taxon>
        <taxon>Arachnida</taxon>
        <taxon>Acari</taxon>
        <taxon>Parasitiformes</taxon>
        <taxon>Ixodida</taxon>
        <taxon>Ixodoidea</taxon>
        <taxon>Ixodidae</taxon>
        <taxon>Hyalomminae</taxon>
        <taxon>Hyalomma</taxon>
    </lineage>
</organism>
<sequence length="78" mass="8688">MLAERDMPISKSARHCGTKLWLLPTNFSKDVHKDKANAHLSGLLQPAASADFKVSSWLESTGIIEPVSFLFSIPTFDW</sequence>
<accession>A0ACB7TKU5</accession>